<feature type="region of interest" description="Disordered" evidence="1">
    <location>
        <begin position="1"/>
        <end position="63"/>
    </location>
</feature>
<dbReference type="AlphaFoldDB" id="A0AA42Q8Q7"/>
<gene>
    <name evidence="2" type="ORF">N5D63_21885</name>
</gene>
<reference evidence="2" key="1">
    <citation type="submission" date="2022-09" db="EMBL/GenBank/DDBJ databases">
        <title>Intensive care unit water sources are persistently colonized with multi-drug resistant bacteria and are the site of extensive horizontal gene transfer of antibiotic resistance genes.</title>
        <authorList>
            <person name="Diorio-Toth L."/>
        </authorList>
    </citation>
    <scope>NUCLEOTIDE SEQUENCE</scope>
    <source>
        <strain evidence="2">GD03832</strain>
    </source>
</reference>
<evidence type="ECO:0000313" key="2">
    <source>
        <dbReference type="EMBL" id="MDH1336803.1"/>
    </source>
</evidence>
<accession>A0AA42Q8Q7</accession>
<sequence>MNQTHSDTRWPDGTPRSQGNAFDVLYRSRHAPESPEPDTRRKAGAKHGRALPFSLPGTRARTR</sequence>
<feature type="compositionally biased region" description="Basic and acidic residues" evidence="1">
    <location>
        <begin position="1"/>
        <end position="10"/>
    </location>
</feature>
<comment type="caution">
    <text evidence="2">The sequence shown here is derived from an EMBL/GenBank/DDBJ whole genome shotgun (WGS) entry which is preliminary data.</text>
</comment>
<protein>
    <submittedName>
        <fullName evidence="2">Uncharacterized protein</fullName>
    </submittedName>
</protein>
<proteinExistence type="predicted"/>
<dbReference type="EMBL" id="JAOCEK010000026">
    <property type="protein sequence ID" value="MDH1336803.1"/>
    <property type="molecule type" value="Genomic_DNA"/>
</dbReference>
<organism evidence="2 3">
    <name type="scientific">Comamonas thiooxydans</name>
    <dbReference type="NCBI Taxonomy" id="363952"/>
    <lineage>
        <taxon>Bacteria</taxon>
        <taxon>Pseudomonadati</taxon>
        <taxon>Pseudomonadota</taxon>
        <taxon>Betaproteobacteria</taxon>
        <taxon>Burkholderiales</taxon>
        <taxon>Comamonadaceae</taxon>
        <taxon>Comamonas</taxon>
    </lineage>
</organism>
<evidence type="ECO:0000313" key="3">
    <source>
        <dbReference type="Proteomes" id="UP001161065"/>
    </source>
</evidence>
<dbReference type="Proteomes" id="UP001161065">
    <property type="component" value="Unassembled WGS sequence"/>
</dbReference>
<name>A0AA42Q8Q7_9BURK</name>
<dbReference type="RefSeq" id="WP_280009285.1">
    <property type="nucleotide sequence ID" value="NZ_JAOCEK010000026.1"/>
</dbReference>
<feature type="compositionally biased region" description="Basic and acidic residues" evidence="1">
    <location>
        <begin position="30"/>
        <end position="41"/>
    </location>
</feature>
<evidence type="ECO:0000256" key="1">
    <source>
        <dbReference type="SAM" id="MobiDB-lite"/>
    </source>
</evidence>